<feature type="transmembrane region" description="Helical" evidence="1">
    <location>
        <begin position="29"/>
        <end position="46"/>
    </location>
</feature>
<organism evidence="2 3">
    <name type="scientific">Rhodococcus opacus</name>
    <name type="common">Nocardia opaca</name>
    <dbReference type="NCBI Taxonomy" id="37919"/>
    <lineage>
        <taxon>Bacteria</taxon>
        <taxon>Bacillati</taxon>
        <taxon>Actinomycetota</taxon>
        <taxon>Actinomycetes</taxon>
        <taxon>Mycobacteriales</taxon>
        <taxon>Nocardiaceae</taxon>
        <taxon>Rhodococcus</taxon>
    </lineage>
</organism>
<dbReference type="Proteomes" id="UP000186108">
    <property type="component" value="Chromosome"/>
</dbReference>
<dbReference type="RefSeq" id="WP_065490401.1">
    <property type="nucleotide sequence ID" value="NZ_CP009111.1"/>
</dbReference>
<evidence type="ECO:0000313" key="3">
    <source>
        <dbReference type="Proteomes" id="UP000186108"/>
    </source>
</evidence>
<keyword evidence="1" id="KW-0812">Transmembrane</keyword>
<keyword evidence="1" id="KW-1133">Transmembrane helix</keyword>
<name>A0A1B1K3R6_RHOOP</name>
<feature type="transmembrane region" description="Helical" evidence="1">
    <location>
        <begin position="53"/>
        <end position="72"/>
    </location>
</feature>
<sequence>MDWDLPRLLNRPPLISNEPLSPDHAASRISAYIYGNILVLAALIPVTKSQETLGIAIVVGAALSTFLAHVFAESVGQTLRLGRSLSSTERLRELRDSVPVLTSAVVPAVILGTALLGWLEPRTAQLTAEIVMIARIGSISYVISRLRRERVTNGTHLAAFGLAVIATIIVVIKVFLTH</sequence>
<dbReference type="AlphaFoldDB" id="A0A1B1K3R6"/>
<evidence type="ECO:0000313" key="2">
    <source>
        <dbReference type="EMBL" id="ANS27262.1"/>
    </source>
</evidence>
<dbReference type="PATRIC" id="fig|37919.13.peg.2625"/>
<feature type="transmembrane region" description="Helical" evidence="1">
    <location>
        <begin position="156"/>
        <end position="176"/>
    </location>
</feature>
<proteinExistence type="predicted"/>
<evidence type="ECO:0008006" key="4">
    <source>
        <dbReference type="Google" id="ProtNLM"/>
    </source>
</evidence>
<dbReference type="EMBL" id="CP009111">
    <property type="protein sequence ID" value="ANS27262.1"/>
    <property type="molecule type" value="Genomic_DNA"/>
</dbReference>
<evidence type="ECO:0000256" key="1">
    <source>
        <dbReference type="SAM" id="Phobius"/>
    </source>
</evidence>
<gene>
    <name evidence="2" type="ORF">R1CP_12770</name>
</gene>
<keyword evidence="1" id="KW-0472">Membrane</keyword>
<protein>
    <recommendedName>
        <fullName evidence="4">Integral membrane protein</fullName>
    </recommendedName>
</protein>
<accession>A0A1B1K3R6</accession>
<feature type="transmembrane region" description="Helical" evidence="1">
    <location>
        <begin position="100"/>
        <end position="119"/>
    </location>
</feature>
<reference evidence="2 3" key="1">
    <citation type="submission" date="2014-07" db="EMBL/GenBank/DDBJ databases">
        <authorList>
            <person name="Zhang J.E."/>
            <person name="Yang H."/>
            <person name="Guo J."/>
            <person name="Deng Z."/>
            <person name="Luo H."/>
            <person name="Luo M."/>
            <person name="Zhao B."/>
        </authorList>
    </citation>
    <scope>NUCLEOTIDE SEQUENCE [LARGE SCALE GENOMIC DNA]</scope>
    <source>
        <strain evidence="2 3">1CP</strain>
    </source>
</reference>